<evidence type="ECO:0008006" key="4">
    <source>
        <dbReference type="Google" id="ProtNLM"/>
    </source>
</evidence>
<dbReference type="HOGENOM" id="CLU_1682964_0_0_9"/>
<sequence length="156" mass="17759">MTTKKIYYLTIASLFILLLVGCQNDQASPPTTENQQSIQNISYVKQDGDQINASVRRLFKEINEITSISNQQDILMAIQVKPLSQFNEQKTADEVEAYLSNTYSDMEVNVSSDYKIFLEINRLKKKIAQKSLSTNEINEAFNSIKTLINPPSDQEE</sequence>
<accession>K0J4R7</accession>
<feature type="chain" id="PRO_5003835147" description="Lipoprotein" evidence="1">
    <location>
        <begin position="28"/>
        <end position="156"/>
    </location>
</feature>
<evidence type="ECO:0000313" key="3">
    <source>
        <dbReference type="Proteomes" id="UP000006294"/>
    </source>
</evidence>
<dbReference type="OrthoDB" id="2969307at2"/>
<evidence type="ECO:0000256" key="1">
    <source>
        <dbReference type="SAM" id="SignalP"/>
    </source>
</evidence>
<dbReference type="RefSeq" id="WP_015010366.1">
    <property type="nucleotide sequence ID" value="NC_018704.1"/>
</dbReference>
<dbReference type="Proteomes" id="UP000006294">
    <property type="component" value="Chromosome"/>
</dbReference>
<keyword evidence="3" id="KW-1185">Reference proteome</keyword>
<dbReference type="eggNOG" id="ENOG50339JY">
    <property type="taxonomic scope" value="Bacteria"/>
</dbReference>
<dbReference type="KEGG" id="axl:AXY_16390"/>
<protein>
    <recommendedName>
        <fullName evidence="4">Lipoprotein</fullName>
    </recommendedName>
</protein>
<dbReference type="STRING" id="698758.AXY_16390"/>
<dbReference type="PROSITE" id="PS51257">
    <property type="entry name" value="PROKAR_LIPOPROTEIN"/>
    <property type="match status" value="1"/>
</dbReference>
<dbReference type="EMBL" id="AP012050">
    <property type="protein sequence ID" value="BAM47771.1"/>
    <property type="molecule type" value="Genomic_DNA"/>
</dbReference>
<organism evidence="2 3">
    <name type="scientific">Amphibacillus xylanus (strain ATCC 51415 / DSM 6626 / JCM 7361 / LMG 17667 / NBRC 15112 / Ep01)</name>
    <dbReference type="NCBI Taxonomy" id="698758"/>
    <lineage>
        <taxon>Bacteria</taxon>
        <taxon>Bacillati</taxon>
        <taxon>Bacillota</taxon>
        <taxon>Bacilli</taxon>
        <taxon>Bacillales</taxon>
        <taxon>Bacillaceae</taxon>
        <taxon>Amphibacillus</taxon>
    </lineage>
</organism>
<evidence type="ECO:0000313" key="2">
    <source>
        <dbReference type="EMBL" id="BAM47771.1"/>
    </source>
</evidence>
<reference evidence="2 3" key="1">
    <citation type="submission" date="2011-01" db="EMBL/GenBank/DDBJ databases">
        <title>Whole genome sequence of Amphibacillus xylinus NBRC 15112.</title>
        <authorList>
            <person name="Nakazawa H."/>
            <person name="Katano Y."/>
            <person name="Nakamura S."/>
            <person name="Sasagawa M."/>
            <person name="Fukada J."/>
            <person name="Arai T."/>
            <person name="Sasakura N."/>
            <person name="Mochizuki D."/>
            <person name="Hosoyama A."/>
            <person name="Harada K."/>
            <person name="Horikawa H."/>
            <person name="Kato Y."/>
            <person name="Harada T."/>
            <person name="Sasaki K."/>
            <person name="Sekiguchi M."/>
            <person name="Hodoyama M."/>
            <person name="Nishiko R."/>
            <person name="Narita H."/>
            <person name="Hanamaki A."/>
            <person name="Hata C."/>
            <person name="Konno Y."/>
            <person name="Niimura Y."/>
            <person name="Yamazaki S."/>
            <person name="Fujita N."/>
        </authorList>
    </citation>
    <scope>NUCLEOTIDE SEQUENCE [LARGE SCALE GENOMIC DNA]</scope>
    <source>
        <strain evidence="3">ATCC 51415 / DSM 6626 / JCM 7361 / LMG 17667 / NBRC 15112 / Ep01</strain>
    </source>
</reference>
<gene>
    <name evidence="2" type="ordered locus">AXY_16390</name>
</gene>
<feature type="signal peptide" evidence="1">
    <location>
        <begin position="1"/>
        <end position="27"/>
    </location>
</feature>
<proteinExistence type="predicted"/>
<dbReference type="AlphaFoldDB" id="K0J4R7"/>
<name>K0J4R7_AMPXN</name>
<keyword evidence="1" id="KW-0732">Signal</keyword>